<evidence type="ECO:0000313" key="3">
    <source>
        <dbReference type="EMBL" id="BDY13718.1"/>
    </source>
</evidence>
<proteinExistence type="predicted"/>
<sequence length="127" mass="14034">MRLLPFAATILLAFISLQAAAFEKTARYRNLKVEMVSDKPLTPGTNRLKLKVLKGGMPLDDAKVALKIFMPAMPGMPYMESKTVAKPLGDGLYEATFNTAMGGTWQVYIFVTTKAGKKYRIKTSLNL</sequence>
<accession>A0ABM8FMW0</accession>
<evidence type="ECO:0000313" key="4">
    <source>
        <dbReference type="Proteomes" id="UP001321445"/>
    </source>
</evidence>
<dbReference type="Proteomes" id="UP001321445">
    <property type="component" value="Chromosome"/>
</dbReference>
<dbReference type="InterPro" id="IPR032693">
    <property type="entry name" value="YtkA-like_dom"/>
</dbReference>
<dbReference type="Pfam" id="PF13115">
    <property type="entry name" value="YtkA"/>
    <property type="match status" value="1"/>
</dbReference>
<dbReference type="RefSeq" id="WP_286336662.1">
    <property type="nucleotide sequence ID" value="NZ_AP027370.1"/>
</dbReference>
<reference evidence="3 4" key="1">
    <citation type="submission" date="2023-03" db="EMBL/GenBank/DDBJ databases">
        <title>Description of Hydrogenimonas sp. ISO32.</title>
        <authorList>
            <person name="Mino S."/>
            <person name="Fukazawa S."/>
            <person name="Sawabe T."/>
        </authorList>
    </citation>
    <scope>NUCLEOTIDE SEQUENCE [LARGE SCALE GENOMIC DNA]</scope>
    <source>
        <strain evidence="3 4">ISO32</strain>
    </source>
</reference>
<keyword evidence="1" id="KW-0732">Signal</keyword>
<dbReference type="EMBL" id="AP027370">
    <property type="protein sequence ID" value="BDY13718.1"/>
    <property type="molecule type" value="Genomic_DNA"/>
</dbReference>
<feature type="domain" description="YtkA-like" evidence="2">
    <location>
        <begin position="26"/>
        <end position="109"/>
    </location>
</feature>
<name>A0ABM8FMW0_9BACT</name>
<organism evidence="3 4">
    <name type="scientific">Hydrogenimonas cancrithermarum</name>
    <dbReference type="NCBI Taxonomy" id="2993563"/>
    <lineage>
        <taxon>Bacteria</taxon>
        <taxon>Pseudomonadati</taxon>
        <taxon>Campylobacterota</taxon>
        <taxon>Epsilonproteobacteria</taxon>
        <taxon>Campylobacterales</taxon>
        <taxon>Hydrogenimonadaceae</taxon>
        <taxon>Hydrogenimonas</taxon>
    </lineage>
</organism>
<gene>
    <name evidence="3" type="ORF">HCR_20300</name>
</gene>
<evidence type="ECO:0000256" key="1">
    <source>
        <dbReference type="SAM" id="SignalP"/>
    </source>
</evidence>
<feature type="chain" id="PRO_5045470617" evidence="1">
    <location>
        <begin position="22"/>
        <end position="127"/>
    </location>
</feature>
<evidence type="ECO:0000259" key="2">
    <source>
        <dbReference type="Pfam" id="PF13115"/>
    </source>
</evidence>
<protein>
    <submittedName>
        <fullName evidence="3">Copper resistance determinant, crdA</fullName>
    </submittedName>
</protein>
<keyword evidence="4" id="KW-1185">Reference proteome</keyword>
<feature type="signal peptide" evidence="1">
    <location>
        <begin position="1"/>
        <end position="21"/>
    </location>
</feature>